<protein>
    <submittedName>
        <fullName evidence="2">Putative secreted protein (Por secretion system target)</fullName>
    </submittedName>
</protein>
<feature type="chain" id="PRO_5016308931" evidence="1">
    <location>
        <begin position="24"/>
        <end position="169"/>
    </location>
</feature>
<dbReference type="STRING" id="1122991.GCA_000613445_01638"/>
<keyword evidence="3" id="KW-1185">Reference proteome</keyword>
<reference evidence="2 3" key="1">
    <citation type="submission" date="2018-05" db="EMBL/GenBank/DDBJ databases">
        <title>Genomic Encyclopedia of Type Strains, Phase I: the one thousand microbial genomes (KMG-I) project.</title>
        <authorList>
            <person name="Kyrpides N."/>
        </authorList>
    </citation>
    <scope>NUCLEOTIDE SEQUENCE [LARGE SCALE GENOMIC DNA]</scope>
    <source>
        <strain evidence="2 3">DSM 15611</strain>
    </source>
</reference>
<organism evidence="2 3">
    <name type="scientific">Hoylesella shahii DSM 15611 = JCM 12083</name>
    <dbReference type="NCBI Taxonomy" id="1122991"/>
    <lineage>
        <taxon>Bacteria</taxon>
        <taxon>Pseudomonadati</taxon>
        <taxon>Bacteroidota</taxon>
        <taxon>Bacteroidia</taxon>
        <taxon>Bacteroidales</taxon>
        <taxon>Prevotellaceae</taxon>
        <taxon>Hoylesella</taxon>
    </lineage>
</organism>
<gene>
    <name evidence="2" type="ORF">EJ73_01940</name>
</gene>
<dbReference type="InterPro" id="IPR026444">
    <property type="entry name" value="Secre_tail"/>
</dbReference>
<dbReference type="EMBL" id="QJJX01000024">
    <property type="protein sequence ID" value="PXX21045.1"/>
    <property type="molecule type" value="Genomic_DNA"/>
</dbReference>
<dbReference type="RefSeq" id="WP_025816091.1">
    <property type="nucleotide sequence ID" value="NZ_BAIZ01000019.1"/>
</dbReference>
<keyword evidence="1" id="KW-0732">Signal</keyword>
<proteinExistence type="predicted"/>
<accession>A0A318HRC7</accession>
<comment type="caution">
    <text evidence="2">The sequence shown here is derived from an EMBL/GenBank/DDBJ whole genome shotgun (WGS) entry which is preliminary data.</text>
</comment>
<dbReference type="AlphaFoldDB" id="A0A318HRC7"/>
<evidence type="ECO:0000313" key="2">
    <source>
        <dbReference type="EMBL" id="PXX21045.1"/>
    </source>
</evidence>
<name>A0A318HRC7_9BACT</name>
<evidence type="ECO:0000256" key="1">
    <source>
        <dbReference type="SAM" id="SignalP"/>
    </source>
</evidence>
<dbReference type="NCBIfam" id="TIGR04183">
    <property type="entry name" value="Por_Secre_tail"/>
    <property type="match status" value="1"/>
</dbReference>
<dbReference type="Proteomes" id="UP000248314">
    <property type="component" value="Unassembled WGS sequence"/>
</dbReference>
<sequence length="169" mass="18558">MNRILFTLAAFVALLFVPHSMRADEQGTKKVQYLVVLQTDGTKTEFALEDQPTLSFKDGDVVVASINKQVTFSMQNVTNYHFVTKNVTTGIQKVENTPQSTDEPTLSQADASVSGLKAGTKLMVFSINGQLIKNLTATEDGQVNVNLTDLVPGVYIIKTPTKSFKVMKR</sequence>
<dbReference type="OrthoDB" id="1164780at2"/>
<evidence type="ECO:0000313" key="3">
    <source>
        <dbReference type="Proteomes" id="UP000248314"/>
    </source>
</evidence>
<feature type="signal peptide" evidence="1">
    <location>
        <begin position="1"/>
        <end position="23"/>
    </location>
</feature>